<feature type="non-terminal residue" evidence="1">
    <location>
        <position position="1"/>
    </location>
</feature>
<dbReference type="Proteomes" id="UP000236291">
    <property type="component" value="Unassembled WGS sequence"/>
</dbReference>
<dbReference type="AlphaFoldDB" id="A0A2K3KT02"/>
<evidence type="ECO:0000313" key="2">
    <source>
        <dbReference type="Proteomes" id="UP000236291"/>
    </source>
</evidence>
<evidence type="ECO:0000313" key="1">
    <source>
        <dbReference type="EMBL" id="PNX69403.1"/>
    </source>
</evidence>
<sequence length="45" mass="4955">GGACAWWSIEKRGGKPPPYDGWKGVAVTVAEVDKVTKEEEDVFNF</sequence>
<comment type="caution">
    <text evidence="1">The sequence shown here is derived from an EMBL/GenBank/DDBJ whole genome shotgun (WGS) entry which is preliminary data.</text>
</comment>
<accession>A0A2K3KT02</accession>
<name>A0A2K3KT02_TRIPR</name>
<dbReference type="EMBL" id="ASHM01248878">
    <property type="protein sequence ID" value="PNX69403.1"/>
    <property type="molecule type" value="Genomic_DNA"/>
</dbReference>
<organism evidence="1 2">
    <name type="scientific">Trifolium pratense</name>
    <name type="common">Red clover</name>
    <dbReference type="NCBI Taxonomy" id="57577"/>
    <lineage>
        <taxon>Eukaryota</taxon>
        <taxon>Viridiplantae</taxon>
        <taxon>Streptophyta</taxon>
        <taxon>Embryophyta</taxon>
        <taxon>Tracheophyta</taxon>
        <taxon>Spermatophyta</taxon>
        <taxon>Magnoliopsida</taxon>
        <taxon>eudicotyledons</taxon>
        <taxon>Gunneridae</taxon>
        <taxon>Pentapetalae</taxon>
        <taxon>rosids</taxon>
        <taxon>fabids</taxon>
        <taxon>Fabales</taxon>
        <taxon>Fabaceae</taxon>
        <taxon>Papilionoideae</taxon>
        <taxon>50 kb inversion clade</taxon>
        <taxon>NPAAA clade</taxon>
        <taxon>Hologalegina</taxon>
        <taxon>IRL clade</taxon>
        <taxon>Trifolieae</taxon>
        <taxon>Trifolium</taxon>
    </lineage>
</organism>
<reference evidence="1 2" key="1">
    <citation type="journal article" date="2014" name="Am. J. Bot.">
        <title>Genome assembly and annotation for red clover (Trifolium pratense; Fabaceae).</title>
        <authorList>
            <person name="Istvanek J."/>
            <person name="Jaros M."/>
            <person name="Krenek A."/>
            <person name="Repkova J."/>
        </authorList>
    </citation>
    <scope>NUCLEOTIDE SEQUENCE [LARGE SCALE GENOMIC DNA]</scope>
    <source>
        <strain evidence="2">cv. Tatra</strain>
        <tissue evidence="1">Young leaves</tissue>
    </source>
</reference>
<reference evidence="1 2" key="2">
    <citation type="journal article" date="2017" name="Front. Plant Sci.">
        <title>Gene Classification and Mining of Molecular Markers Useful in Red Clover (Trifolium pratense) Breeding.</title>
        <authorList>
            <person name="Istvanek J."/>
            <person name="Dluhosova J."/>
            <person name="Dluhos P."/>
            <person name="Patkova L."/>
            <person name="Nedelnik J."/>
            <person name="Repkova J."/>
        </authorList>
    </citation>
    <scope>NUCLEOTIDE SEQUENCE [LARGE SCALE GENOMIC DNA]</scope>
    <source>
        <strain evidence="2">cv. Tatra</strain>
        <tissue evidence="1">Young leaves</tissue>
    </source>
</reference>
<proteinExistence type="predicted"/>
<gene>
    <name evidence="1" type="ORF">L195_g064419</name>
</gene>
<protein>
    <submittedName>
        <fullName evidence="1">Uncharacterized protein</fullName>
    </submittedName>
</protein>